<evidence type="ECO:0000313" key="3">
    <source>
        <dbReference type="EMBL" id="MPL96611.1"/>
    </source>
</evidence>
<evidence type="ECO:0000259" key="1">
    <source>
        <dbReference type="Pfam" id="PF04851"/>
    </source>
</evidence>
<dbReference type="GO" id="GO:0015668">
    <property type="term" value="F:type III site-specific deoxyribonuclease activity"/>
    <property type="evidence" value="ECO:0007669"/>
    <property type="project" value="InterPro"/>
</dbReference>
<dbReference type="PANTHER" id="PTHR47396:SF1">
    <property type="entry name" value="ATP-DEPENDENT HELICASE IRC3-RELATED"/>
    <property type="match status" value="1"/>
</dbReference>
<feature type="domain" description="Helicase/UvrB N-terminal" evidence="1">
    <location>
        <begin position="78"/>
        <end position="241"/>
    </location>
</feature>
<dbReference type="InterPro" id="IPR006935">
    <property type="entry name" value="Helicase/UvrB_N"/>
</dbReference>
<dbReference type="Pfam" id="PF19778">
    <property type="entry name" value="RE_endonuc"/>
    <property type="match status" value="1"/>
</dbReference>
<accession>A0A644VYV4</accession>
<dbReference type="GO" id="GO:0005524">
    <property type="term" value="F:ATP binding"/>
    <property type="evidence" value="ECO:0007669"/>
    <property type="project" value="InterPro"/>
</dbReference>
<gene>
    <name evidence="3" type="ORF">SDC9_42793</name>
</gene>
<reference evidence="3" key="1">
    <citation type="submission" date="2019-08" db="EMBL/GenBank/DDBJ databases">
        <authorList>
            <person name="Kucharzyk K."/>
            <person name="Murdoch R.W."/>
            <person name="Higgins S."/>
            <person name="Loffler F."/>
        </authorList>
    </citation>
    <scope>NUCLEOTIDE SEQUENCE</scope>
</reference>
<dbReference type="InterPro" id="IPR050742">
    <property type="entry name" value="Helicase_Restrict-Modif_Enz"/>
</dbReference>
<dbReference type="GO" id="GO:0003677">
    <property type="term" value="F:DNA binding"/>
    <property type="evidence" value="ECO:0007669"/>
    <property type="project" value="InterPro"/>
</dbReference>
<proteinExistence type="predicted"/>
<dbReference type="AlphaFoldDB" id="A0A644VYV4"/>
<sequence length="1042" mass="118508">MKLKFKNQDFQTDAVNAVVDLFAGQEKTRSTFSVVEEKQASIFNDLGIGNALYIDGKTLSDNMHAVQKRNNLPMTPNAADMQFCIEMETGTGKTYVYTKTIFEMNRKYGFTKFIIVVPSVAIREGVYKSFEITKEHFGLQYDNVPCRFFIYNSAKLSDVRQFATGANIEIMIINIDAFKKAENVINQAQDKLNGETAMRYIQDTHPIVIIDEPQSVDNTPKAKEAIASLNPLCVLRYSATHREKINLLYRLTPVDAYQMGLVKQISVSSNQISGGFNQPYVRLLSVSNDRGFRAKVEIDIKGKDGTVSRKPVAVKPGDDLFLLSGERDLYEGYSIAGIDCTLEYEHIEFGNTEEVKLGQAIGDVDVNVVKRAQIRRTIETHLDKELRYTDKGIKVLSLFFIDKVDKYRHEDGSMGVYAKMFEECYTELMNKPKYAPLLESCTANVSAVHNGYFSQDKKGRYKDTKGDSLDDYDTYNTIMRDKEWLLSFDCPLRFIFSHSALKEGWDNPNVFQVCTLIDQKSTFTCRQKIGRGLRLCVNQDGERIEDKNINILHVMANESFAEFADTLQREIEDETGIRFGVLQIDLFSGMVYEEKKTVEKAVTPEQAEKVIEALKESGVISESGKVEPLVKPEQIMLPAELEEVRKTVSAVMEKSETIASETLTGTAYTQTVTEEKQITYEDAQELLEHFEKKGYITSTGKMKDTMKNALKTGTLDLPQKYEAARERFETIIANADRKPPVRDASKDVVVRLNKQVIISPEFLELWNKIKQKTAYRVEIDTETLIENCVKALKEMPPIPKTRLVSQTADIRMEKSGIYHTEREMRTTDIENAYQVLPDVITAISDQALLTPATVNEILVRSGRCGDFLNNPEAFLEKAAEIIRDNRHALAIDGIKYIKLDGKEYYAQEIFDSAELIANLDRNAVKVDHSIYDYIVYDSSTIERPFAVALDNDPDVKMFFKIPERFKIETPIGTYNPDWAVYLTKNGEEKLYFILETKGSTSFMDLRTKEQLKIYCGKQHFKALENGMELRVATDWGALKTTL</sequence>
<name>A0A644VYV4_9ZZZZ</name>
<evidence type="ECO:0000259" key="2">
    <source>
        <dbReference type="Pfam" id="PF19778"/>
    </source>
</evidence>
<feature type="domain" description="Type III restriction enzyme C-terminal endonuclease" evidence="2">
    <location>
        <begin position="928"/>
        <end position="1028"/>
    </location>
</feature>
<protein>
    <submittedName>
        <fullName evidence="3">Uncharacterized protein</fullName>
    </submittedName>
</protein>
<dbReference type="InterPro" id="IPR045572">
    <property type="entry name" value="RE_endonuc_C"/>
</dbReference>
<organism evidence="3">
    <name type="scientific">bioreactor metagenome</name>
    <dbReference type="NCBI Taxonomy" id="1076179"/>
    <lineage>
        <taxon>unclassified sequences</taxon>
        <taxon>metagenomes</taxon>
        <taxon>ecological metagenomes</taxon>
    </lineage>
</organism>
<dbReference type="GO" id="GO:0005829">
    <property type="term" value="C:cytosol"/>
    <property type="evidence" value="ECO:0007669"/>
    <property type="project" value="TreeGrafter"/>
</dbReference>
<dbReference type="Gene3D" id="3.40.50.300">
    <property type="entry name" value="P-loop containing nucleotide triphosphate hydrolases"/>
    <property type="match status" value="1"/>
</dbReference>
<dbReference type="InterPro" id="IPR027417">
    <property type="entry name" value="P-loop_NTPase"/>
</dbReference>
<comment type="caution">
    <text evidence="3">The sequence shown here is derived from an EMBL/GenBank/DDBJ whole genome shotgun (WGS) entry which is preliminary data.</text>
</comment>
<dbReference type="SUPFAM" id="SSF52540">
    <property type="entry name" value="P-loop containing nucleoside triphosphate hydrolases"/>
    <property type="match status" value="2"/>
</dbReference>
<dbReference type="PANTHER" id="PTHR47396">
    <property type="entry name" value="TYPE I RESTRICTION ENZYME ECOKI R PROTEIN"/>
    <property type="match status" value="1"/>
</dbReference>
<dbReference type="EMBL" id="VSSQ01000517">
    <property type="protein sequence ID" value="MPL96611.1"/>
    <property type="molecule type" value="Genomic_DNA"/>
</dbReference>
<dbReference type="Pfam" id="PF04851">
    <property type="entry name" value="ResIII"/>
    <property type="match status" value="1"/>
</dbReference>